<dbReference type="Gene3D" id="1.10.260.40">
    <property type="entry name" value="lambda repressor-like DNA-binding domains"/>
    <property type="match status" value="1"/>
</dbReference>
<protein>
    <submittedName>
        <fullName evidence="6">Extracellular solute-binding protein</fullName>
    </submittedName>
</protein>
<dbReference type="RefSeq" id="WP_006772922.1">
    <property type="nucleotide sequence ID" value="NZ_CAJKZF010000019.1"/>
</dbReference>
<evidence type="ECO:0000313" key="5">
    <source>
        <dbReference type="EMBL" id="MUB62923.1"/>
    </source>
</evidence>
<keyword evidence="1" id="KW-0805">Transcription regulation</keyword>
<dbReference type="InterPro" id="IPR028082">
    <property type="entry name" value="Peripla_BP_I"/>
</dbReference>
<dbReference type="Gene3D" id="3.40.190.10">
    <property type="entry name" value="Periplasmic binding protein-like II"/>
    <property type="match status" value="2"/>
</dbReference>
<comment type="caution">
    <text evidence="6">The sequence shown here is derived from an EMBL/GenBank/DDBJ whole genome shotgun (WGS) entry which is preliminary data.</text>
</comment>
<dbReference type="InterPro" id="IPR010982">
    <property type="entry name" value="Lambda_DNA-bd_dom_sf"/>
</dbReference>
<dbReference type="Pfam" id="PF00356">
    <property type="entry name" value="LacI"/>
    <property type="match status" value="1"/>
</dbReference>
<reference evidence="5 10" key="2">
    <citation type="submission" date="2019-09" db="EMBL/GenBank/DDBJ databases">
        <title>Draft genome sequencing of Hungatella hathewayi 123Y-2.</title>
        <authorList>
            <person name="Lv Q."/>
            <person name="Li S."/>
        </authorList>
    </citation>
    <scope>NUCLEOTIDE SEQUENCE [LARGE SCALE GENOMIC DNA]</scope>
    <source>
        <strain evidence="5 10">123Y-2</strain>
    </source>
</reference>
<dbReference type="PROSITE" id="PS00356">
    <property type="entry name" value="HTH_LACI_1"/>
    <property type="match status" value="1"/>
</dbReference>
<evidence type="ECO:0000256" key="3">
    <source>
        <dbReference type="ARBA" id="ARBA00023163"/>
    </source>
</evidence>
<evidence type="ECO:0000256" key="2">
    <source>
        <dbReference type="ARBA" id="ARBA00023125"/>
    </source>
</evidence>
<evidence type="ECO:0000259" key="4">
    <source>
        <dbReference type="PROSITE" id="PS50932"/>
    </source>
</evidence>
<dbReference type="GeneID" id="93147946"/>
<sequence>MATILDVANLAGVSQGTVSNVLNRKGNVSSEKIKVVEEAAKQLGFTINEKAKMLRKGSSNIIAVILPNIQFRHYRDFYTSLRAYAIKNGYTTNILISNDNPEEELLLIQQAKSAMSEGIAVFSCLEGSENKYGQAGFTNVCFVERRPQFTADYYGFDYSAAGREMAESAVRRGYQDILVFTGSTRFSNENEFAEAFKQMVKVGGDCTVTHISTDAGRISHTVLTALIGERKVDAVFTTNIGFADKIRQIRNSFSGKDELPIHTLAPVFTLPEKDYSKYELNYSYLGREVAENLIKSIKDKPKLENHIMDNDGQRKWHQIELKKPGTKCLNVLALESPEALAMKGLARLYTEKTGTEVKIAVFSYDEIYEAFVNCEDFGIFDVFRIDVTWLSWFADKILLPIDEIDPDISEIFPEYIPALTDKYSKVNGRVYALPVTPSAQLLFYRKDLFENVAMRRQYQEMYREELKVPESFEAFNRIAGFFTKKMNGNSPVRYGTSLTLGNTGVAATEFLTRFFSYQKNLYQENGHIEINNEIGVRALHDLMKSMKCIGPANVPWWTDSAKAFSDGDVAMSIMFSNYASEILGYQSKIIDKVGCAFVPGRNPLIGGGSLGIAKKSRHPEDALAFIKWMTREPVASALAALGSVSPCNKTYEIYDIVDVFPWLELSKDCFAMSETRRRPPDQMKPFNERKFLSILGTAVKNVSVGVMEPGEALDTAQKAIERDLLN</sequence>
<dbReference type="PANTHER" id="PTHR30146">
    <property type="entry name" value="LACI-RELATED TRANSCRIPTIONAL REPRESSOR"/>
    <property type="match status" value="1"/>
</dbReference>
<evidence type="ECO:0000313" key="9">
    <source>
        <dbReference type="Proteomes" id="UP000261257"/>
    </source>
</evidence>
<keyword evidence="2" id="KW-0238">DNA-binding</keyword>
<accession>A0A3E3DQ28</accession>
<evidence type="ECO:0000313" key="7">
    <source>
        <dbReference type="EMBL" id="RGM00590.1"/>
    </source>
</evidence>
<feature type="domain" description="HTH lacI-type" evidence="4">
    <location>
        <begin position="2"/>
        <end position="56"/>
    </location>
</feature>
<dbReference type="SMART" id="SM00354">
    <property type="entry name" value="HTH_LACI"/>
    <property type="match status" value="1"/>
</dbReference>
<dbReference type="GO" id="GO:0000976">
    <property type="term" value="F:transcription cis-regulatory region binding"/>
    <property type="evidence" value="ECO:0007669"/>
    <property type="project" value="TreeGrafter"/>
</dbReference>
<gene>
    <name evidence="6" type="ORF">DWX31_07510</name>
    <name evidence="7" type="ORF">DXC39_20830</name>
    <name evidence="5" type="ORF">GNE07_07615</name>
</gene>
<dbReference type="PANTHER" id="PTHR30146:SF24">
    <property type="entry name" value="XYLOSE OPERON REGULATORY PROTEIN"/>
    <property type="match status" value="1"/>
</dbReference>
<dbReference type="Pfam" id="PF13416">
    <property type="entry name" value="SBP_bac_8"/>
    <property type="match status" value="1"/>
</dbReference>
<reference evidence="8 9" key="1">
    <citation type="submission" date="2018-08" db="EMBL/GenBank/DDBJ databases">
        <title>A genome reference for cultivated species of the human gut microbiota.</title>
        <authorList>
            <person name="Zou Y."/>
            <person name="Xue W."/>
            <person name="Luo G."/>
        </authorList>
    </citation>
    <scope>NUCLEOTIDE SEQUENCE [LARGE SCALE GENOMIC DNA]</scope>
    <source>
        <strain evidence="6 8">AF19-13AC</strain>
        <strain evidence="7 9">TF05-11AC</strain>
    </source>
</reference>
<dbReference type="InterPro" id="IPR006059">
    <property type="entry name" value="SBP"/>
</dbReference>
<dbReference type="Proteomes" id="UP000261023">
    <property type="component" value="Unassembled WGS sequence"/>
</dbReference>
<dbReference type="GO" id="GO:0003700">
    <property type="term" value="F:DNA-binding transcription factor activity"/>
    <property type="evidence" value="ECO:0007669"/>
    <property type="project" value="TreeGrafter"/>
</dbReference>
<dbReference type="AlphaFoldDB" id="A0A3E3DQ28"/>
<dbReference type="Gene3D" id="3.40.50.2300">
    <property type="match status" value="2"/>
</dbReference>
<keyword evidence="3" id="KW-0804">Transcription</keyword>
<proteinExistence type="predicted"/>
<evidence type="ECO:0000313" key="8">
    <source>
        <dbReference type="Proteomes" id="UP000261023"/>
    </source>
</evidence>
<dbReference type="EMBL" id="QSSQ01000025">
    <property type="protein sequence ID" value="RGM00590.1"/>
    <property type="molecule type" value="Genomic_DNA"/>
</dbReference>
<dbReference type="SUPFAM" id="SSF47413">
    <property type="entry name" value="lambda repressor-like DNA-binding domains"/>
    <property type="match status" value="1"/>
</dbReference>
<dbReference type="EMBL" id="WNME01000004">
    <property type="protein sequence ID" value="MUB62923.1"/>
    <property type="molecule type" value="Genomic_DNA"/>
</dbReference>
<dbReference type="OrthoDB" id="9770625at2"/>
<dbReference type="Proteomes" id="UP000261257">
    <property type="component" value="Unassembled WGS sequence"/>
</dbReference>
<dbReference type="CDD" id="cd01392">
    <property type="entry name" value="HTH_LacI"/>
    <property type="match status" value="1"/>
</dbReference>
<dbReference type="PROSITE" id="PS50932">
    <property type="entry name" value="HTH_LACI_2"/>
    <property type="match status" value="1"/>
</dbReference>
<organism evidence="6 8">
    <name type="scientific">Hungatella hathewayi</name>
    <dbReference type="NCBI Taxonomy" id="154046"/>
    <lineage>
        <taxon>Bacteria</taxon>
        <taxon>Bacillati</taxon>
        <taxon>Bacillota</taxon>
        <taxon>Clostridia</taxon>
        <taxon>Lachnospirales</taxon>
        <taxon>Lachnospiraceae</taxon>
        <taxon>Hungatella</taxon>
    </lineage>
</organism>
<dbReference type="SUPFAM" id="SSF53850">
    <property type="entry name" value="Periplasmic binding protein-like II"/>
    <property type="match status" value="1"/>
</dbReference>
<evidence type="ECO:0000313" key="10">
    <source>
        <dbReference type="Proteomes" id="UP000434223"/>
    </source>
</evidence>
<evidence type="ECO:0000256" key="1">
    <source>
        <dbReference type="ARBA" id="ARBA00023015"/>
    </source>
</evidence>
<dbReference type="InterPro" id="IPR000843">
    <property type="entry name" value="HTH_LacI"/>
</dbReference>
<evidence type="ECO:0000313" key="6">
    <source>
        <dbReference type="EMBL" id="RGD71420.1"/>
    </source>
</evidence>
<name>A0A3E3DQ28_9FIRM</name>
<dbReference type="EMBL" id="QTJW01000004">
    <property type="protein sequence ID" value="RGD71420.1"/>
    <property type="molecule type" value="Genomic_DNA"/>
</dbReference>
<dbReference type="Proteomes" id="UP000434223">
    <property type="component" value="Unassembled WGS sequence"/>
</dbReference>
<dbReference type="SUPFAM" id="SSF53822">
    <property type="entry name" value="Periplasmic binding protein-like I"/>
    <property type="match status" value="1"/>
</dbReference>